<evidence type="ECO:0008006" key="3">
    <source>
        <dbReference type="Google" id="ProtNLM"/>
    </source>
</evidence>
<comment type="caution">
    <text evidence="1">The sequence shown here is derived from an EMBL/GenBank/DDBJ whole genome shotgun (WGS) entry which is preliminary data.</text>
</comment>
<proteinExistence type="predicted"/>
<organism evidence="1 2">
    <name type="scientific">Alkalihalophilus marmarensis DSM 21297</name>
    <dbReference type="NCBI Taxonomy" id="1188261"/>
    <lineage>
        <taxon>Bacteria</taxon>
        <taxon>Bacillati</taxon>
        <taxon>Bacillota</taxon>
        <taxon>Bacilli</taxon>
        <taxon>Bacillales</taxon>
        <taxon>Bacillaceae</taxon>
        <taxon>Alkalihalophilus</taxon>
    </lineage>
</organism>
<dbReference type="AlphaFoldDB" id="U6SIB9"/>
<dbReference type="PATRIC" id="fig|1188261.3.peg.4017"/>
<gene>
    <name evidence="1" type="ORF">A33I_20965</name>
</gene>
<sequence length="40" mass="4740">MLFSNIMFNEFDMELESCGFCFVCYVDDCIIMVKSEMVVR</sequence>
<evidence type="ECO:0000313" key="2">
    <source>
        <dbReference type="Proteomes" id="UP000017170"/>
    </source>
</evidence>
<keyword evidence="2" id="KW-1185">Reference proteome</keyword>
<evidence type="ECO:0000313" key="1">
    <source>
        <dbReference type="EMBL" id="ERN51122.1"/>
    </source>
</evidence>
<protein>
    <recommendedName>
        <fullName evidence="3">Reverse transcriptase (RNA-dependent DNA polymerase)</fullName>
    </recommendedName>
</protein>
<accession>U6SIB9</accession>
<dbReference type="Proteomes" id="UP000017170">
    <property type="component" value="Unassembled WGS sequence"/>
</dbReference>
<name>U6SIB9_9BACI</name>
<reference evidence="1 2" key="1">
    <citation type="journal article" date="2013" name="Genome Announc.">
        <title>Genome Sequence of the Extreme Obligate Alkaliphile Bacillus marmarensis Strain DSM 21297.</title>
        <authorList>
            <person name="Wernick D.G."/>
            <person name="Choi K.Y."/>
            <person name="Tat C.A."/>
            <person name="Lafontaine Rivera J.G."/>
            <person name="Liao J.C."/>
        </authorList>
    </citation>
    <scope>NUCLEOTIDE SEQUENCE [LARGE SCALE GENOMIC DNA]</scope>
    <source>
        <strain evidence="1 2">DSM 21297</strain>
    </source>
</reference>
<dbReference type="EMBL" id="ATAE01000087">
    <property type="protein sequence ID" value="ERN51122.1"/>
    <property type="molecule type" value="Genomic_DNA"/>
</dbReference>